<sequence>MRLRLRVPESGLARTALTLTVVAGLVDAAAFMVLGGVFVANQTGNCVLLAIGIAERIPIGDAGADRPHAGVTGPLMSLAAFCAGAAAAGWGGLRVPRRVAAFLPLLGAEALLLAAAAALPGPDWARVGLVAAAMGVQSVQAVRLEVPGVTTTVVTGTLASLFDKLTDERPRRRGTGLLTLVWVLYIAGAVAGALGARLWSFTAVCWCAVALTVLRAALSEPPGR</sequence>
<feature type="transmembrane region" description="Helical" evidence="1">
    <location>
        <begin position="174"/>
        <end position="192"/>
    </location>
</feature>
<proteinExistence type="predicted"/>
<feature type="transmembrane region" description="Helical" evidence="1">
    <location>
        <begin position="100"/>
        <end position="121"/>
    </location>
</feature>
<accession>A0ABW1AA58</accession>
<keyword evidence="1" id="KW-0812">Transmembrane</keyword>
<dbReference type="Pfam" id="PF06912">
    <property type="entry name" value="DUF1275"/>
    <property type="match status" value="1"/>
</dbReference>
<protein>
    <submittedName>
        <fullName evidence="2">DUF1275 family protein</fullName>
    </submittedName>
</protein>
<keyword evidence="3" id="KW-1185">Reference proteome</keyword>
<feature type="transmembrane region" description="Helical" evidence="1">
    <location>
        <begin position="141"/>
        <end position="162"/>
    </location>
</feature>
<comment type="caution">
    <text evidence="2">The sequence shown here is derived from an EMBL/GenBank/DDBJ whole genome shotgun (WGS) entry which is preliminary data.</text>
</comment>
<feature type="transmembrane region" description="Helical" evidence="1">
    <location>
        <begin position="75"/>
        <end position="93"/>
    </location>
</feature>
<feature type="transmembrane region" description="Helical" evidence="1">
    <location>
        <begin position="198"/>
        <end position="218"/>
    </location>
</feature>
<dbReference type="EMBL" id="JBHSON010000069">
    <property type="protein sequence ID" value="MFC5751427.1"/>
    <property type="molecule type" value="Genomic_DNA"/>
</dbReference>
<keyword evidence="1" id="KW-0472">Membrane</keyword>
<name>A0ABW1AA58_9ACTN</name>
<keyword evidence="1" id="KW-1133">Transmembrane helix</keyword>
<dbReference type="PANTHER" id="PTHR37314">
    <property type="entry name" value="SLR0142 PROTEIN"/>
    <property type="match status" value="1"/>
</dbReference>
<dbReference type="RefSeq" id="WP_378287342.1">
    <property type="nucleotide sequence ID" value="NZ_JBHSON010000069.1"/>
</dbReference>
<dbReference type="Proteomes" id="UP001596074">
    <property type="component" value="Unassembled WGS sequence"/>
</dbReference>
<dbReference type="InterPro" id="IPR010699">
    <property type="entry name" value="DUF1275"/>
</dbReference>
<dbReference type="PANTHER" id="PTHR37314:SF4">
    <property type="entry name" value="UPF0700 TRANSMEMBRANE PROTEIN YOAK"/>
    <property type="match status" value="1"/>
</dbReference>
<evidence type="ECO:0000256" key="1">
    <source>
        <dbReference type="SAM" id="Phobius"/>
    </source>
</evidence>
<gene>
    <name evidence="2" type="ORF">ACFPZN_37910</name>
</gene>
<reference evidence="3" key="1">
    <citation type="journal article" date="2019" name="Int. J. Syst. Evol. Microbiol.">
        <title>The Global Catalogue of Microorganisms (GCM) 10K type strain sequencing project: providing services to taxonomists for standard genome sequencing and annotation.</title>
        <authorList>
            <consortium name="The Broad Institute Genomics Platform"/>
            <consortium name="The Broad Institute Genome Sequencing Center for Infectious Disease"/>
            <person name="Wu L."/>
            <person name="Ma J."/>
        </authorList>
    </citation>
    <scope>NUCLEOTIDE SEQUENCE [LARGE SCALE GENOMIC DNA]</scope>
    <source>
        <strain evidence="3">KCTC 42087</strain>
    </source>
</reference>
<evidence type="ECO:0000313" key="2">
    <source>
        <dbReference type="EMBL" id="MFC5751427.1"/>
    </source>
</evidence>
<evidence type="ECO:0000313" key="3">
    <source>
        <dbReference type="Proteomes" id="UP001596074"/>
    </source>
</evidence>
<feature type="transmembrane region" description="Helical" evidence="1">
    <location>
        <begin position="12"/>
        <end position="39"/>
    </location>
</feature>
<organism evidence="2 3">
    <name type="scientific">Actinomadura rugatobispora</name>
    <dbReference type="NCBI Taxonomy" id="1994"/>
    <lineage>
        <taxon>Bacteria</taxon>
        <taxon>Bacillati</taxon>
        <taxon>Actinomycetota</taxon>
        <taxon>Actinomycetes</taxon>
        <taxon>Streptosporangiales</taxon>
        <taxon>Thermomonosporaceae</taxon>
        <taxon>Actinomadura</taxon>
    </lineage>
</organism>